<dbReference type="Proteomes" id="UP000588158">
    <property type="component" value="Unassembled WGS sequence"/>
</dbReference>
<accession>A0A841ACG8</accession>
<feature type="region of interest" description="Disordered" evidence="1">
    <location>
        <begin position="136"/>
        <end position="165"/>
    </location>
</feature>
<feature type="domain" description="HTH cro/C1-type" evidence="2">
    <location>
        <begin position="43"/>
        <end position="97"/>
    </location>
</feature>
<dbReference type="GO" id="GO:0003677">
    <property type="term" value="F:DNA binding"/>
    <property type="evidence" value="ECO:0007669"/>
    <property type="project" value="InterPro"/>
</dbReference>
<dbReference type="Pfam" id="PF13560">
    <property type="entry name" value="HTH_31"/>
    <property type="match status" value="1"/>
</dbReference>
<evidence type="ECO:0000313" key="4">
    <source>
        <dbReference type="Proteomes" id="UP000588158"/>
    </source>
</evidence>
<feature type="region of interest" description="Disordered" evidence="1">
    <location>
        <begin position="111"/>
        <end position="130"/>
    </location>
</feature>
<dbReference type="RefSeq" id="WP_246375161.1">
    <property type="nucleotide sequence ID" value="NZ_JACHLZ010000001.1"/>
</dbReference>
<gene>
    <name evidence="3" type="ORF">HNR70_001134</name>
</gene>
<dbReference type="SMART" id="SM00530">
    <property type="entry name" value="HTH_XRE"/>
    <property type="match status" value="1"/>
</dbReference>
<evidence type="ECO:0000313" key="3">
    <source>
        <dbReference type="EMBL" id="MBB5831321.1"/>
    </source>
</evidence>
<sequence>MTSQHARRAVADDHRPGRPTPPSSDRAGIRPAPLLRELLGEQLRAERRRQGRTLAEVAGRAGMSMQHLSDVERGRKDPSSELLAAVLGALGVDLPLLLLRVADGALEVPGDETAGSGWASGPAPMRAGRPQILDLTGSDLAETDSSTRIPGPTLPDGAGGAPHSSVRLLAAA</sequence>
<reference evidence="3 4" key="1">
    <citation type="submission" date="2020-08" db="EMBL/GenBank/DDBJ databases">
        <title>Sequencing the genomes of 1000 actinobacteria strains.</title>
        <authorList>
            <person name="Klenk H.-P."/>
        </authorList>
    </citation>
    <scope>NUCLEOTIDE SEQUENCE [LARGE SCALE GENOMIC DNA]</scope>
    <source>
        <strain evidence="3 4">DSM 28796</strain>
    </source>
</reference>
<organism evidence="3 4">
    <name type="scientific">Brachybacterium aquaticum</name>
    <dbReference type="NCBI Taxonomy" id="1432564"/>
    <lineage>
        <taxon>Bacteria</taxon>
        <taxon>Bacillati</taxon>
        <taxon>Actinomycetota</taxon>
        <taxon>Actinomycetes</taxon>
        <taxon>Micrococcales</taxon>
        <taxon>Dermabacteraceae</taxon>
        <taxon>Brachybacterium</taxon>
    </lineage>
</organism>
<keyword evidence="4" id="KW-1185">Reference proteome</keyword>
<protein>
    <submittedName>
        <fullName evidence="3">Transcriptional regulator with XRE-family HTH domain</fullName>
    </submittedName>
</protein>
<dbReference type="Gene3D" id="1.10.260.40">
    <property type="entry name" value="lambda repressor-like DNA-binding domains"/>
    <property type="match status" value="1"/>
</dbReference>
<comment type="caution">
    <text evidence="3">The sequence shown here is derived from an EMBL/GenBank/DDBJ whole genome shotgun (WGS) entry which is preliminary data.</text>
</comment>
<dbReference type="InterPro" id="IPR010982">
    <property type="entry name" value="Lambda_DNA-bd_dom_sf"/>
</dbReference>
<dbReference type="SUPFAM" id="SSF47413">
    <property type="entry name" value="lambda repressor-like DNA-binding domains"/>
    <property type="match status" value="1"/>
</dbReference>
<evidence type="ECO:0000259" key="2">
    <source>
        <dbReference type="PROSITE" id="PS50943"/>
    </source>
</evidence>
<dbReference type="PROSITE" id="PS50943">
    <property type="entry name" value="HTH_CROC1"/>
    <property type="match status" value="1"/>
</dbReference>
<dbReference type="InterPro" id="IPR001387">
    <property type="entry name" value="Cro/C1-type_HTH"/>
</dbReference>
<dbReference type="EMBL" id="JACHLZ010000001">
    <property type="protein sequence ID" value="MBB5831321.1"/>
    <property type="molecule type" value="Genomic_DNA"/>
</dbReference>
<name>A0A841ACG8_9MICO</name>
<proteinExistence type="predicted"/>
<dbReference type="CDD" id="cd00093">
    <property type="entry name" value="HTH_XRE"/>
    <property type="match status" value="1"/>
</dbReference>
<dbReference type="AlphaFoldDB" id="A0A841ACG8"/>
<feature type="region of interest" description="Disordered" evidence="1">
    <location>
        <begin position="1"/>
        <end position="31"/>
    </location>
</feature>
<evidence type="ECO:0000256" key="1">
    <source>
        <dbReference type="SAM" id="MobiDB-lite"/>
    </source>
</evidence>